<dbReference type="Pfam" id="PF01180">
    <property type="entry name" value="DHO_dh"/>
    <property type="match status" value="1"/>
</dbReference>
<keyword evidence="3" id="KW-0285">Flavoprotein</keyword>
<dbReference type="GO" id="GO:0004152">
    <property type="term" value="F:dihydroorotate dehydrogenase activity"/>
    <property type="evidence" value="ECO:0007669"/>
    <property type="project" value="InterPro"/>
</dbReference>
<keyword evidence="4" id="KW-0288">FMN</keyword>
<evidence type="ECO:0000313" key="9">
    <source>
        <dbReference type="Proteomes" id="UP000000602"/>
    </source>
</evidence>
<evidence type="ECO:0000313" key="8">
    <source>
        <dbReference type="EMBL" id="CAG35498.1"/>
    </source>
</evidence>
<keyword evidence="6" id="KW-0560">Oxidoreductase</keyword>
<gene>
    <name evidence="8" type="ordered locus">DP0769</name>
</gene>
<dbReference type="PIRSF" id="PIRSF000164">
    <property type="entry name" value="DHO_oxidase"/>
    <property type="match status" value="1"/>
</dbReference>
<dbReference type="GO" id="GO:0006207">
    <property type="term" value="P:'de novo' pyrimidine nucleobase biosynthetic process"/>
    <property type="evidence" value="ECO:0007669"/>
    <property type="project" value="TreeGrafter"/>
</dbReference>
<evidence type="ECO:0000256" key="6">
    <source>
        <dbReference type="ARBA" id="ARBA00023002"/>
    </source>
</evidence>
<dbReference type="CDD" id="cd04739">
    <property type="entry name" value="DHOD_like"/>
    <property type="match status" value="1"/>
</dbReference>
<protein>
    <submittedName>
        <fullName evidence="8">Related to dihydroorotate dehydrogenase</fullName>
    </submittedName>
</protein>
<dbReference type="InterPro" id="IPR005720">
    <property type="entry name" value="Dihydroorotate_DH_cat"/>
</dbReference>
<reference evidence="9" key="1">
    <citation type="journal article" date="2004" name="Environ. Microbiol.">
        <title>The genome of Desulfotalea psychrophila, a sulfate-reducing bacterium from permanently cold Arctic sediments.</title>
        <authorList>
            <person name="Rabus R."/>
            <person name="Ruepp A."/>
            <person name="Frickey T."/>
            <person name="Rattei T."/>
            <person name="Fartmann B."/>
            <person name="Stark M."/>
            <person name="Bauer M."/>
            <person name="Zibat A."/>
            <person name="Lombardot T."/>
            <person name="Becker I."/>
            <person name="Amann J."/>
            <person name="Gellner K."/>
            <person name="Teeling H."/>
            <person name="Leuschner W.D."/>
            <person name="Gloeckner F.-O."/>
            <person name="Lupas A.N."/>
            <person name="Amann R."/>
            <person name="Klenk H.-P."/>
        </authorList>
    </citation>
    <scope>NUCLEOTIDE SEQUENCE [LARGE SCALE GENOMIC DNA]</scope>
    <source>
        <strain evidence="9">DSM 12343 / LSv54</strain>
    </source>
</reference>
<evidence type="ECO:0000256" key="2">
    <source>
        <dbReference type="ARBA" id="ARBA00004725"/>
    </source>
</evidence>
<dbReference type="PANTHER" id="PTHR48109">
    <property type="entry name" value="DIHYDROOROTATE DEHYDROGENASE (QUINONE), MITOCHONDRIAL-RELATED"/>
    <property type="match status" value="1"/>
</dbReference>
<dbReference type="PANTHER" id="PTHR48109:SF3">
    <property type="entry name" value="SLL0744 PROTEIN"/>
    <property type="match status" value="1"/>
</dbReference>
<dbReference type="InterPro" id="IPR012135">
    <property type="entry name" value="Dihydroorotate_DH_1_2"/>
</dbReference>
<dbReference type="EMBL" id="CR522870">
    <property type="protein sequence ID" value="CAG35498.1"/>
    <property type="molecule type" value="Genomic_DNA"/>
</dbReference>
<evidence type="ECO:0000256" key="1">
    <source>
        <dbReference type="ARBA" id="ARBA00001917"/>
    </source>
</evidence>
<dbReference type="AlphaFoldDB" id="Q6AQ75"/>
<evidence type="ECO:0000256" key="5">
    <source>
        <dbReference type="ARBA" id="ARBA00022975"/>
    </source>
</evidence>
<keyword evidence="5" id="KW-0665">Pyrimidine biosynthesis</keyword>
<dbReference type="STRING" id="177439.DP0769"/>
<dbReference type="GO" id="GO:0005737">
    <property type="term" value="C:cytoplasm"/>
    <property type="evidence" value="ECO:0007669"/>
    <property type="project" value="InterPro"/>
</dbReference>
<name>Q6AQ75_DESPS</name>
<proteinExistence type="predicted"/>
<dbReference type="eggNOG" id="COG0167">
    <property type="taxonomic scope" value="Bacteria"/>
</dbReference>
<feature type="domain" description="Dihydroorotate dehydrogenase catalytic" evidence="7">
    <location>
        <begin position="6"/>
        <end position="290"/>
    </location>
</feature>
<dbReference type="InterPro" id="IPR050074">
    <property type="entry name" value="DHO_dehydrogenase"/>
</dbReference>
<dbReference type="HOGENOM" id="CLU_042042_4_0_7"/>
<organism evidence="8 9">
    <name type="scientific">Desulfotalea psychrophila (strain LSv54 / DSM 12343)</name>
    <dbReference type="NCBI Taxonomy" id="177439"/>
    <lineage>
        <taxon>Bacteria</taxon>
        <taxon>Pseudomonadati</taxon>
        <taxon>Thermodesulfobacteriota</taxon>
        <taxon>Desulfobulbia</taxon>
        <taxon>Desulfobulbales</taxon>
        <taxon>Desulfocapsaceae</taxon>
        <taxon>Desulfotalea</taxon>
    </lineage>
</organism>
<comment type="pathway">
    <text evidence="2">Pyrimidine metabolism; UMP biosynthesis via de novo pathway.</text>
</comment>
<accession>Q6AQ75</accession>
<dbReference type="NCBIfam" id="NF005741">
    <property type="entry name" value="PRK07565.1"/>
    <property type="match status" value="1"/>
</dbReference>
<dbReference type="InterPro" id="IPR013785">
    <property type="entry name" value="Aldolase_TIM"/>
</dbReference>
<dbReference type="SUPFAM" id="SSF51395">
    <property type="entry name" value="FMN-linked oxidoreductases"/>
    <property type="match status" value="1"/>
</dbReference>
<evidence type="ECO:0000259" key="7">
    <source>
        <dbReference type="Pfam" id="PF01180"/>
    </source>
</evidence>
<evidence type="ECO:0000256" key="4">
    <source>
        <dbReference type="ARBA" id="ARBA00022643"/>
    </source>
</evidence>
<sequence>MVMIDLSTSYLGLDLKCPLVVGSCGLTNSVKKIREIAEAGAGAVVLKSLFEEQIVAELGHNLESYEAGYPDAVDYIREYTRDATVEKYLDLVSAAKKAVDIPVIASLNCVSANEWTSFATQIEKAGADAIELNISLLPSDPRMSGAEAEKKYTEIIDKVASTVSVPLSLKMSQFSSGLAHLLTHLGWKQNINGFVLFNRYYRPDIDIDKMTITSADIFSNPSEMHESLRWVALLSDRIEKDFVASTGIYDGAALIKQLLAGATAAQIVSALYKNGIPYIGVLLEELKQWMEEKSFSRVDDFRGKLSYSNIENPAVFERTQFMKYYGGVS</sequence>
<dbReference type="GO" id="GO:0044205">
    <property type="term" value="P:'de novo' UMP biosynthetic process"/>
    <property type="evidence" value="ECO:0007669"/>
    <property type="project" value="UniProtKB-UniPathway"/>
</dbReference>
<comment type="cofactor">
    <cofactor evidence="1">
        <name>FMN</name>
        <dbReference type="ChEBI" id="CHEBI:58210"/>
    </cofactor>
</comment>
<evidence type="ECO:0000256" key="3">
    <source>
        <dbReference type="ARBA" id="ARBA00022630"/>
    </source>
</evidence>
<dbReference type="Proteomes" id="UP000000602">
    <property type="component" value="Chromosome"/>
</dbReference>
<keyword evidence="9" id="KW-1185">Reference proteome</keyword>
<dbReference type="KEGG" id="dps:DP0769"/>
<dbReference type="Gene3D" id="3.20.20.70">
    <property type="entry name" value="Aldolase class I"/>
    <property type="match status" value="1"/>
</dbReference>
<dbReference type="UniPathway" id="UPA00070"/>